<dbReference type="SUPFAM" id="SSF55447">
    <property type="entry name" value="CO dehydrogenase flavoprotein C-terminal domain-like"/>
    <property type="match status" value="1"/>
</dbReference>
<organism evidence="3 4">
    <name type="scientific">Tectimicrobiota bacterium</name>
    <dbReference type="NCBI Taxonomy" id="2528274"/>
    <lineage>
        <taxon>Bacteria</taxon>
        <taxon>Pseudomonadati</taxon>
        <taxon>Nitrospinota/Tectimicrobiota group</taxon>
        <taxon>Candidatus Tectimicrobiota</taxon>
    </lineage>
</organism>
<dbReference type="PROSITE" id="PS51387">
    <property type="entry name" value="FAD_PCMH"/>
    <property type="match status" value="1"/>
</dbReference>
<dbReference type="SUPFAM" id="SSF56176">
    <property type="entry name" value="FAD-binding/transporter-associated domain-like"/>
    <property type="match status" value="1"/>
</dbReference>
<dbReference type="GO" id="GO:0071949">
    <property type="term" value="F:FAD binding"/>
    <property type="evidence" value="ECO:0007669"/>
    <property type="project" value="InterPro"/>
</dbReference>
<dbReference type="InterPro" id="IPR016169">
    <property type="entry name" value="FAD-bd_PCMH_sub2"/>
</dbReference>
<dbReference type="SMART" id="SM01092">
    <property type="entry name" value="CO_deh_flav_C"/>
    <property type="match status" value="1"/>
</dbReference>
<dbReference type="InterPro" id="IPR002346">
    <property type="entry name" value="Mopterin_DH_FAD-bd"/>
</dbReference>
<gene>
    <name evidence="3" type="ORF">HYY65_13810</name>
</gene>
<keyword evidence="1" id="KW-0274">FAD</keyword>
<dbReference type="AlphaFoldDB" id="A0A932GRL8"/>
<feature type="domain" description="FAD-binding PCMH-type" evidence="2">
    <location>
        <begin position="1"/>
        <end position="221"/>
    </location>
</feature>
<dbReference type="Proteomes" id="UP000741360">
    <property type="component" value="Unassembled WGS sequence"/>
</dbReference>
<dbReference type="GO" id="GO:0016491">
    <property type="term" value="F:oxidoreductase activity"/>
    <property type="evidence" value="ECO:0007669"/>
    <property type="project" value="InterPro"/>
</dbReference>
<evidence type="ECO:0000259" key="2">
    <source>
        <dbReference type="PROSITE" id="PS51387"/>
    </source>
</evidence>
<dbReference type="InterPro" id="IPR016167">
    <property type="entry name" value="FAD-bd_PCMH_sub1"/>
</dbReference>
<accession>A0A932GRL8</accession>
<proteinExistence type="predicted"/>
<dbReference type="PANTHER" id="PTHR42659">
    <property type="entry name" value="XANTHINE DEHYDROGENASE SUBUNIT C-RELATED"/>
    <property type="match status" value="1"/>
</dbReference>
<dbReference type="InterPro" id="IPR051312">
    <property type="entry name" value="Diverse_Substr_Oxidored"/>
</dbReference>
<dbReference type="EMBL" id="JACPSX010000264">
    <property type="protein sequence ID" value="MBI3016101.1"/>
    <property type="molecule type" value="Genomic_DNA"/>
</dbReference>
<comment type="caution">
    <text evidence="3">The sequence shown here is derived from an EMBL/GenBank/DDBJ whole genome shotgun (WGS) entry which is preliminary data.</text>
</comment>
<evidence type="ECO:0000313" key="4">
    <source>
        <dbReference type="Proteomes" id="UP000741360"/>
    </source>
</evidence>
<dbReference type="Gene3D" id="3.30.43.10">
    <property type="entry name" value="Uridine Diphospho-n-acetylenolpyruvylglucosamine Reductase, domain 2"/>
    <property type="match status" value="1"/>
</dbReference>
<sequence>MHPFRYAEPESVAEACRFLKRQGTSAMPIAGGTDLLSEIKDGVAKPESVLNLKRLPSLAHIREQDGALRIGGMTTLSQLQVYPVLRRNFRIIEEALSTLATPQIRAVGTVAGNLCQRPRCLYYRHPLFLCAKKGGTTCFALDGDSRYHAILQNDLCPMVHPSDLAPAFIALEAQVLLAGPEEKRLLPLEEFFLLPGQNLSRETVLKPGEILVEVRVPKPKAGTRGTYLKFRERGAGDFALVSAACSGRVLRGTVAELRLVLGGVAPIPFRARQAEEMLMGQRPKKEFFAAAAQAVLAAATPLSGNRYKIEAARTLMVRAMQAVLK</sequence>
<name>A0A932GRL8_UNCTE</name>
<dbReference type="InterPro" id="IPR036683">
    <property type="entry name" value="CO_DH_flav_C_dom_sf"/>
</dbReference>
<keyword evidence="1" id="KW-0285">Flavoprotein</keyword>
<dbReference type="Pfam" id="PF03450">
    <property type="entry name" value="CO_deh_flav_C"/>
    <property type="match status" value="1"/>
</dbReference>
<protein>
    <submittedName>
        <fullName evidence="3">Xanthine dehydrogenase family protein subunit M</fullName>
    </submittedName>
</protein>
<dbReference type="Pfam" id="PF00941">
    <property type="entry name" value="FAD_binding_5"/>
    <property type="match status" value="1"/>
</dbReference>
<dbReference type="InterPro" id="IPR036318">
    <property type="entry name" value="FAD-bd_PCMH-like_sf"/>
</dbReference>
<dbReference type="Gene3D" id="3.30.390.50">
    <property type="entry name" value="CO dehydrogenase flavoprotein, C-terminal domain"/>
    <property type="match status" value="1"/>
</dbReference>
<dbReference type="PANTHER" id="PTHR42659:SF9">
    <property type="entry name" value="XANTHINE DEHYDROGENASE FAD-BINDING SUBUNIT XDHB-RELATED"/>
    <property type="match status" value="1"/>
</dbReference>
<evidence type="ECO:0000313" key="3">
    <source>
        <dbReference type="EMBL" id="MBI3016101.1"/>
    </source>
</evidence>
<reference evidence="3" key="1">
    <citation type="submission" date="2020-07" db="EMBL/GenBank/DDBJ databases">
        <title>Huge and variable diversity of episymbiotic CPR bacteria and DPANN archaea in groundwater ecosystems.</title>
        <authorList>
            <person name="He C.Y."/>
            <person name="Keren R."/>
            <person name="Whittaker M."/>
            <person name="Farag I.F."/>
            <person name="Doudna J."/>
            <person name="Cate J.H.D."/>
            <person name="Banfield J.F."/>
        </authorList>
    </citation>
    <scope>NUCLEOTIDE SEQUENCE</scope>
    <source>
        <strain evidence="3">NC_groundwater_717_Ag_S-0.2um_59_8</strain>
    </source>
</reference>
<dbReference type="Gene3D" id="3.30.465.10">
    <property type="match status" value="2"/>
</dbReference>
<dbReference type="InterPro" id="IPR005107">
    <property type="entry name" value="CO_DH_flav_C"/>
</dbReference>
<evidence type="ECO:0000256" key="1">
    <source>
        <dbReference type="ARBA" id="ARBA00022827"/>
    </source>
</evidence>
<dbReference type="InterPro" id="IPR016166">
    <property type="entry name" value="FAD-bd_PCMH"/>
</dbReference>